<organism evidence="1 2">
    <name type="scientific">Panagrolaimus superbus</name>
    <dbReference type="NCBI Taxonomy" id="310955"/>
    <lineage>
        <taxon>Eukaryota</taxon>
        <taxon>Metazoa</taxon>
        <taxon>Ecdysozoa</taxon>
        <taxon>Nematoda</taxon>
        <taxon>Chromadorea</taxon>
        <taxon>Rhabditida</taxon>
        <taxon>Tylenchina</taxon>
        <taxon>Panagrolaimomorpha</taxon>
        <taxon>Panagrolaimoidea</taxon>
        <taxon>Panagrolaimidae</taxon>
        <taxon>Panagrolaimus</taxon>
    </lineage>
</organism>
<dbReference type="Proteomes" id="UP000887577">
    <property type="component" value="Unplaced"/>
</dbReference>
<sequence length="146" mass="16789">MDAQEALNYIPKAVQFLTFNTMCFADGNLVTTIGLLPVKTDLLYERLVLYGHRFPHRDTYGQFFNRIEALTNPGASVTLFTSNVPNDDVIAPMFEWGFIRTYLHRRIFGTIYETYQLIGTRRLLVGFALPNVPLIAPDDEDEDYPY</sequence>
<protein>
    <submittedName>
        <fullName evidence="2">Uncharacterized protein</fullName>
    </submittedName>
</protein>
<evidence type="ECO:0000313" key="2">
    <source>
        <dbReference type="WBParaSite" id="PSU_v2.g21141.t1"/>
    </source>
</evidence>
<proteinExistence type="predicted"/>
<reference evidence="2" key="1">
    <citation type="submission" date="2022-11" db="UniProtKB">
        <authorList>
            <consortium name="WormBaseParasite"/>
        </authorList>
    </citation>
    <scope>IDENTIFICATION</scope>
</reference>
<dbReference type="WBParaSite" id="PSU_v2.g21141.t1">
    <property type="protein sequence ID" value="PSU_v2.g21141.t1"/>
    <property type="gene ID" value="PSU_v2.g21141"/>
</dbReference>
<dbReference type="AlphaFoldDB" id="A0A914YLB8"/>
<evidence type="ECO:0000313" key="1">
    <source>
        <dbReference type="Proteomes" id="UP000887577"/>
    </source>
</evidence>
<name>A0A914YLB8_9BILA</name>
<keyword evidence="1" id="KW-1185">Reference proteome</keyword>
<accession>A0A914YLB8</accession>